<evidence type="ECO:0000256" key="6">
    <source>
        <dbReference type="ARBA" id="ARBA00023014"/>
    </source>
</evidence>
<dbReference type="PANTHER" id="PTHR30109:SF0">
    <property type="entry name" value="HYDROXYLAMINE REDUCTASE"/>
    <property type="match status" value="1"/>
</dbReference>
<dbReference type="EC" id="1.7.99.1" evidence="7"/>
<organism evidence="8 9">
    <name type="scientific">Candidatus Methylocalor cossyra</name>
    <dbReference type="NCBI Taxonomy" id="3108543"/>
    <lineage>
        <taxon>Bacteria</taxon>
        <taxon>Pseudomonadati</taxon>
        <taxon>Pseudomonadota</taxon>
        <taxon>Gammaproteobacteria</taxon>
        <taxon>Methylococcales</taxon>
        <taxon>Methylococcaceae</taxon>
        <taxon>Candidatus Methylocalor</taxon>
    </lineage>
</organism>
<dbReference type="Proteomes" id="UP001497493">
    <property type="component" value="Chromosome"/>
</dbReference>
<sequence length="511" mass="54980">MAFPKVLSNEAKNMPISKDGTSIAAAEHTLRSSDTPTQGRAVARSPAMEEHCIGLRSLMLWGIEGARAYARQARALGYASDELDAALEGALNRLAEQRNDPEALWRGLLGIGGWNLKVLELLDAARWASFGFPEPTAVRVTPLKGKAILVVGDDLNSLALLLEQTQDKGVQVYTQGELLAAHAYPKLRAYTHLVGNYGDAKFPGPILVTLGGSLGSESGCGRRIFTLEPAECPNAQPIENKDFAPLIEAALALPGFHEDAPAKTITVGFGHHAILDIADRIITAVMAGAVRHFFLIAGSEGSLPGGAYYDELAERLPKDSVVLALGPVRYRFHRRMFGTLGGIPRFLDMGQCYDGYSAMRVLGALAAAFGCNINALPLTVVVSPGEQRAVALLLGFLASGIRNIWLGPAQPAFCTPTLLRELSIRFGLKPVTQPDSDLAAIPNPQSDGLFSKDQEKPEFYPGTLRSTGILGLRMGRSKSTSIGQHDKTQEQIPRRRFSFASLRSLQSFVGL</sequence>
<reference evidence="8 9" key="1">
    <citation type="submission" date="2024-04" db="EMBL/GenBank/DDBJ databases">
        <authorList>
            <person name="Cremers G."/>
        </authorList>
    </citation>
    <scope>NUCLEOTIDE SEQUENCE [LARGE SCALE GENOMIC DNA]</scope>
    <source>
        <strain evidence="8">MeCH1-AG</strain>
    </source>
</reference>
<keyword evidence="1" id="KW-0963">Cytoplasm</keyword>
<dbReference type="Gene3D" id="3.40.50.2030">
    <property type="match status" value="2"/>
</dbReference>
<dbReference type="SUPFAM" id="SSF56821">
    <property type="entry name" value="Prismane protein-like"/>
    <property type="match status" value="1"/>
</dbReference>
<evidence type="ECO:0000256" key="7">
    <source>
        <dbReference type="NCBIfam" id="TIGR01703"/>
    </source>
</evidence>
<keyword evidence="4 8" id="KW-0560">Oxidoreductase</keyword>
<protein>
    <recommendedName>
        <fullName evidence="7">Hydroxylamine reductase</fullName>
        <ecNumber evidence="7">1.7.99.1</ecNumber>
    </recommendedName>
</protein>
<evidence type="ECO:0000313" key="9">
    <source>
        <dbReference type="Proteomes" id="UP001497493"/>
    </source>
</evidence>
<evidence type="ECO:0000256" key="1">
    <source>
        <dbReference type="ARBA" id="ARBA00022490"/>
    </source>
</evidence>
<dbReference type="InterPro" id="IPR004137">
    <property type="entry name" value="HCP/CODH"/>
</dbReference>
<dbReference type="Gene3D" id="1.20.1270.20">
    <property type="match status" value="1"/>
</dbReference>
<keyword evidence="2" id="KW-0001">2Fe-2S</keyword>
<dbReference type="InterPro" id="IPR010048">
    <property type="entry name" value="Hydroxylam_reduct"/>
</dbReference>
<evidence type="ECO:0000256" key="5">
    <source>
        <dbReference type="ARBA" id="ARBA00023004"/>
    </source>
</evidence>
<proteinExistence type="predicted"/>
<keyword evidence="5" id="KW-0408">Iron</keyword>
<dbReference type="InterPro" id="IPR011254">
    <property type="entry name" value="Prismane-like_sf"/>
</dbReference>
<dbReference type="NCBIfam" id="TIGR01703">
    <property type="entry name" value="hybrid_clust"/>
    <property type="match status" value="1"/>
</dbReference>
<keyword evidence="9" id="KW-1185">Reference proteome</keyword>
<dbReference type="InterPro" id="IPR016100">
    <property type="entry name" value="Prismane_a-bundle"/>
</dbReference>
<keyword evidence="3" id="KW-0479">Metal-binding</keyword>
<evidence type="ECO:0000313" key="8">
    <source>
        <dbReference type="EMBL" id="CAL1240880.1"/>
    </source>
</evidence>
<keyword evidence="6" id="KW-0411">Iron-sulfur</keyword>
<dbReference type="InterPro" id="IPR016099">
    <property type="entry name" value="Prismane-like_a/b-sand"/>
</dbReference>
<dbReference type="Pfam" id="PF03063">
    <property type="entry name" value="Prismane"/>
    <property type="match status" value="1"/>
</dbReference>
<evidence type="ECO:0000256" key="4">
    <source>
        <dbReference type="ARBA" id="ARBA00023002"/>
    </source>
</evidence>
<dbReference type="PANTHER" id="PTHR30109">
    <property type="entry name" value="HYDROXYLAMINE REDUCTASE"/>
    <property type="match status" value="1"/>
</dbReference>
<evidence type="ECO:0000256" key="3">
    <source>
        <dbReference type="ARBA" id="ARBA00022723"/>
    </source>
</evidence>
<dbReference type="EMBL" id="OZ026884">
    <property type="protein sequence ID" value="CAL1240880.1"/>
    <property type="molecule type" value="Genomic_DNA"/>
</dbReference>
<evidence type="ECO:0000256" key="2">
    <source>
        <dbReference type="ARBA" id="ARBA00022714"/>
    </source>
</evidence>
<dbReference type="GO" id="GO:0050418">
    <property type="term" value="F:hydroxylamine reductase activity"/>
    <property type="evidence" value="ECO:0007669"/>
    <property type="project" value="UniProtKB-EC"/>
</dbReference>
<name>A0ABP1CC39_9GAMM</name>
<accession>A0ABP1CC39</accession>
<dbReference type="NCBIfam" id="NF003658">
    <property type="entry name" value="PRK05290.1"/>
    <property type="match status" value="1"/>
</dbReference>
<gene>
    <name evidence="8" type="primary">hcp</name>
    <name evidence="8" type="ORF">MECH1_V1_2104</name>
</gene>